<dbReference type="AlphaFoldDB" id="A0A7C9UUK0"/>
<keyword evidence="3" id="KW-1185">Reference proteome</keyword>
<gene>
    <name evidence="2" type="ORF">G4223_09500</name>
</gene>
<sequence length="134" mass="15000">MPVTGVPENGDFLGRGWAFPVRPQAGRLLYASDAEDVRQAIQIILETAPGERVVLPDFGCRINELLFAAGNAATRSLAELYVRQALDRWEPRIQVVAVNSTIEAGSRQCLRISVDYLILDRNRPDNLVYPFFLK</sequence>
<evidence type="ECO:0000313" key="3">
    <source>
        <dbReference type="Proteomes" id="UP000480684"/>
    </source>
</evidence>
<protein>
    <submittedName>
        <fullName evidence="2">GPW/gp25 family protein</fullName>
    </submittedName>
</protein>
<dbReference type="RefSeq" id="WP_163678419.1">
    <property type="nucleotide sequence ID" value="NZ_JAAIYP010000036.1"/>
</dbReference>
<dbReference type="Pfam" id="PF04965">
    <property type="entry name" value="GPW_gp25"/>
    <property type="match status" value="1"/>
</dbReference>
<comment type="caution">
    <text evidence="2">The sequence shown here is derived from an EMBL/GenBank/DDBJ whole genome shotgun (WGS) entry which is preliminary data.</text>
</comment>
<evidence type="ECO:0000313" key="2">
    <source>
        <dbReference type="EMBL" id="NFV80346.1"/>
    </source>
</evidence>
<proteinExistence type="predicted"/>
<dbReference type="SUPFAM" id="SSF160719">
    <property type="entry name" value="gpW/gp25-like"/>
    <property type="match status" value="1"/>
</dbReference>
<feature type="domain" description="IraD/Gp25-like" evidence="1">
    <location>
        <begin position="32"/>
        <end position="122"/>
    </location>
</feature>
<dbReference type="Proteomes" id="UP000480684">
    <property type="component" value="Unassembled WGS sequence"/>
</dbReference>
<accession>A0A7C9UUK0</accession>
<name>A0A7C9UUK0_9PROT</name>
<dbReference type="InterPro" id="IPR007048">
    <property type="entry name" value="IraD/Gp25-like"/>
</dbReference>
<dbReference type="Gene3D" id="3.10.450.40">
    <property type="match status" value="1"/>
</dbReference>
<organism evidence="2 3">
    <name type="scientific">Magnetospirillum aberrantis SpK</name>
    <dbReference type="NCBI Taxonomy" id="908842"/>
    <lineage>
        <taxon>Bacteria</taxon>
        <taxon>Pseudomonadati</taxon>
        <taxon>Pseudomonadota</taxon>
        <taxon>Alphaproteobacteria</taxon>
        <taxon>Rhodospirillales</taxon>
        <taxon>Rhodospirillaceae</taxon>
        <taxon>Magnetospirillum</taxon>
    </lineage>
</organism>
<reference evidence="2 3" key="1">
    <citation type="submission" date="2020-02" db="EMBL/GenBank/DDBJ databases">
        <authorList>
            <person name="Dziuba M."/>
            <person name="Kuznetsov B."/>
            <person name="Mardanov A."/>
            <person name="Ravin N."/>
            <person name="Grouzdev D."/>
        </authorList>
    </citation>
    <scope>NUCLEOTIDE SEQUENCE [LARGE SCALE GENOMIC DNA]</scope>
    <source>
        <strain evidence="2 3">SpK</strain>
    </source>
</reference>
<evidence type="ECO:0000259" key="1">
    <source>
        <dbReference type="Pfam" id="PF04965"/>
    </source>
</evidence>
<dbReference type="EMBL" id="JAAIYP010000036">
    <property type="protein sequence ID" value="NFV80346.1"/>
    <property type="molecule type" value="Genomic_DNA"/>
</dbReference>